<gene>
    <name evidence="1" type="ORF">MKY91_10875</name>
</gene>
<proteinExistence type="predicted"/>
<dbReference type="InterPro" id="IPR019734">
    <property type="entry name" value="TPR_rpt"/>
</dbReference>
<dbReference type="SMART" id="SM00028">
    <property type="entry name" value="TPR"/>
    <property type="match status" value="3"/>
</dbReference>
<dbReference type="InterPro" id="IPR011990">
    <property type="entry name" value="TPR-like_helical_dom_sf"/>
</dbReference>
<reference evidence="1 2" key="1">
    <citation type="submission" date="2024-03" db="EMBL/GenBank/DDBJ databases">
        <title>Bacilli Hybrid Assemblies.</title>
        <authorList>
            <person name="Kovac J."/>
        </authorList>
    </citation>
    <scope>NUCLEOTIDE SEQUENCE [LARGE SCALE GENOMIC DNA]</scope>
    <source>
        <strain evidence="1 2">FSL R7-0666</strain>
    </source>
</reference>
<keyword evidence="1" id="KW-0489">Methyltransferase</keyword>
<dbReference type="GO" id="GO:0008168">
    <property type="term" value="F:methyltransferase activity"/>
    <property type="evidence" value="ECO:0007669"/>
    <property type="project" value="UniProtKB-KW"/>
</dbReference>
<sequence length="353" mass="41192">MIQGIPSVIVGSRCLDWYSAMIQSDFEAAIRLKHEVTDMIDRMETDQHVTAFYEVLAVRHSLLLQETTTTNLPLSSEEPYLNYMYYFISGQQEYYEGRYTSAVRMYTSAEKLLDSVGDPFERAEFFLRIADGYYRINQYTFAVTYLEQTIELFERDPTYQNKVLNAQLLLAAIDSEIGMYHKAEARYFKTLYEAEAFPKVKALILRSLGLNRLRQHKYTEAKSFFIQALDIKEHVLTKVGNKTKADLAFIQLRLGEIEPAKALLNEIEEWLQHNNEYHAKALIYEDVFIGVGEDGVKEGFEELIQHQLYFDAEEIAVELVTYYEEREQFGKALYFSKMAFKMNVKNHQLGMDE</sequence>
<dbReference type="Gene3D" id="1.25.40.10">
    <property type="entry name" value="Tetratricopeptide repeat domain"/>
    <property type="match status" value="1"/>
</dbReference>
<dbReference type="Proteomes" id="UP001418796">
    <property type="component" value="Unassembled WGS sequence"/>
</dbReference>
<dbReference type="Pfam" id="PF18801">
    <property type="entry name" value="RapH_N"/>
    <property type="match status" value="1"/>
</dbReference>
<protein>
    <submittedName>
        <fullName evidence="1">Modification methylase CeqI</fullName>
    </submittedName>
</protein>
<evidence type="ECO:0000313" key="1">
    <source>
        <dbReference type="EMBL" id="MEN0643649.1"/>
    </source>
</evidence>
<comment type="caution">
    <text evidence="1">The sequence shown here is derived from an EMBL/GenBank/DDBJ whole genome shotgun (WGS) entry which is preliminary data.</text>
</comment>
<dbReference type="SUPFAM" id="SSF48452">
    <property type="entry name" value="TPR-like"/>
    <property type="match status" value="2"/>
</dbReference>
<name>A0ABU9VID9_9BACI</name>
<evidence type="ECO:0000313" key="2">
    <source>
        <dbReference type="Proteomes" id="UP001418796"/>
    </source>
</evidence>
<dbReference type="GO" id="GO:0032259">
    <property type="term" value="P:methylation"/>
    <property type="evidence" value="ECO:0007669"/>
    <property type="project" value="UniProtKB-KW"/>
</dbReference>
<dbReference type="RefSeq" id="WP_343130542.1">
    <property type="nucleotide sequence ID" value="NZ_JBCITK010000001.1"/>
</dbReference>
<dbReference type="EMBL" id="JBCITK010000001">
    <property type="protein sequence ID" value="MEN0643649.1"/>
    <property type="molecule type" value="Genomic_DNA"/>
</dbReference>
<keyword evidence="1" id="KW-0808">Transferase</keyword>
<keyword evidence="2" id="KW-1185">Reference proteome</keyword>
<organism evidence="1 2">
    <name type="scientific">Alkalicoccobacillus gibsonii</name>
    <dbReference type="NCBI Taxonomy" id="79881"/>
    <lineage>
        <taxon>Bacteria</taxon>
        <taxon>Bacillati</taxon>
        <taxon>Bacillota</taxon>
        <taxon>Bacilli</taxon>
        <taxon>Bacillales</taxon>
        <taxon>Bacillaceae</taxon>
        <taxon>Alkalicoccobacillus</taxon>
    </lineage>
</organism>
<accession>A0ABU9VID9</accession>